<evidence type="ECO:0000313" key="3">
    <source>
        <dbReference type="Proteomes" id="UP000824120"/>
    </source>
</evidence>
<dbReference type="Pfam" id="PF01565">
    <property type="entry name" value="FAD_binding_4"/>
    <property type="match status" value="1"/>
</dbReference>
<accession>A0A9J5YLV0</accession>
<dbReference type="Proteomes" id="UP000824120">
    <property type="component" value="Chromosome 6"/>
</dbReference>
<organism evidence="2 3">
    <name type="scientific">Solanum commersonii</name>
    <name type="common">Commerson's wild potato</name>
    <name type="synonym">Commerson's nightshade</name>
    <dbReference type="NCBI Taxonomy" id="4109"/>
    <lineage>
        <taxon>Eukaryota</taxon>
        <taxon>Viridiplantae</taxon>
        <taxon>Streptophyta</taxon>
        <taxon>Embryophyta</taxon>
        <taxon>Tracheophyta</taxon>
        <taxon>Spermatophyta</taxon>
        <taxon>Magnoliopsida</taxon>
        <taxon>eudicotyledons</taxon>
        <taxon>Gunneridae</taxon>
        <taxon>Pentapetalae</taxon>
        <taxon>asterids</taxon>
        <taxon>lamiids</taxon>
        <taxon>Solanales</taxon>
        <taxon>Solanaceae</taxon>
        <taxon>Solanoideae</taxon>
        <taxon>Solaneae</taxon>
        <taxon>Solanum</taxon>
    </lineage>
</organism>
<dbReference type="OrthoDB" id="407275at2759"/>
<sequence>MHVRARSAGRDYEGVSYVSEVPFVIVDLINLRTMNIDVNDKSASTIGKLYYRIGEKSKTLGFPAGVCPTVGVGGHFSGAGYCTMMRKYGLSSDSIVDARLIYANGTILDRTLEQNATKLIHKWQNVAPRFHEDLFIRIIINSLNSSDQGGNNKLTYIFSFIQLLILWWNQMITSHHARKFPCIRVEKRRLH</sequence>
<name>A0A9J5YLV0_SOLCO</name>
<reference evidence="2 3" key="1">
    <citation type="submission" date="2020-09" db="EMBL/GenBank/DDBJ databases">
        <title>De no assembly of potato wild relative species, Solanum commersonii.</title>
        <authorList>
            <person name="Cho K."/>
        </authorList>
    </citation>
    <scope>NUCLEOTIDE SEQUENCE [LARGE SCALE GENOMIC DNA]</scope>
    <source>
        <strain evidence="2">LZ3.2</strain>
        <tissue evidence="2">Leaf</tissue>
    </source>
</reference>
<gene>
    <name evidence="2" type="ORF">H5410_033101</name>
</gene>
<dbReference type="SUPFAM" id="SSF56176">
    <property type="entry name" value="FAD-binding/transporter-associated domain-like"/>
    <property type="match status" value="1"/>
</dbReference>
<protein>
    <recommendedName>
        <fullName evidence="1">FAD linked oxidase N-terminal domain-containing protein</fullName>
    </recommendedName>
</protein>
<dbReference type="EMBL" id="JACXVP010000006">
    <property type="protein sequence ID" value="KAG5601731.1"/>
    <property type="molecule type" value="Genomic_DNA"/>
</dbReference>
<evidence type="ECO:0000259" key="1">
    <source>
        <dbReference type="Pfam" id="PF01565"/>
    </source>
</evidence>
<dbReference type="InterPro" id="IPR016169">
    <property type="entry name" value="FAD-bd_PCMH_sub2"/>
</dbReference>
<dbReference type="InterPro" id="IPR006094">
    <property type="entry name" value="Oxid_FAD_bind_N"/>
</dbReference>
<dbReference type="AlphaFoldDB" id="A0A9J5YLV0"/>
<dbReference type="Gene3D" id="3.30.43.10">
    <property type="entry name" value="Uridine Diphospho-n-acetylenolpyruvylglucosamine Reductase, domain 2"/>
    <property type="match status" value="1"/>
</dbReference>
<dbReference type="InterPro" id="IPR016167">
    <property type="entry name" value="FAD-bd_PCMH_sub1"/>
</dbReference>
<dbReference type="Gene3D" id="3.40.462.20">
    <property type="match status" value="1"/>
</dbReference>
<dbReference type="GO" id="GO:0050660">
    <property type="term" value="F:flavin adenine dinucleotide binding"/>
    <property type="evidence" value="ECO:0007669"/>
    <property type="project" value="InterPro"/>
</dbReference>
<dbReference type="PANTHER" id="PTHR32448">
    <property type="entry name" value="OS08G0158400 PROTEIN"/>
    <property type="match status" value="1"/>
</dbReference>
<keyword evidence="3" id="KW-1185">Reference proteome</keyword>
<feature type="domain" description="FAD linked oxidase N-terminal" evidence="1">
    <location>
        <begin position="2"/>
        <end position="109"/>
    </location>
</feature>
<proteinExistence type="predicted"/>
<comment type="caution">
    <text evidence="2">The sequence shown here is derived from an EMBL/GenBank/DDBJ whole genome shotgun (WGS) entry which is preliminary data.</text>
</comment>
<evidence type="ECO:0000313" key="2">
    <source>
        <dbReference type="EMBL" id="KAG5601731.1"/>
    </source>
</evidence>
<dbReference type="Gene3D" id="3.30.465.10">
    <property type="match status" value="1"/>
</dbReference>
<dbReference type="InterPro" id="IPR036318">
    <property type="entry name" value="FAD-bd_PCMH-like_sf"/>
</dbReference>